<name>A0A1T4K609_9FIRM</name>
<keyword evidence="3" id="KW-1185">Reference proteome</keyword>
<dbReference type="EMBL" id="FUWY01000001">
    <property type="protein sequence ID" value="SJZ37841.1"/>
    <property type="molecule type" value="Genomic_DNA"/>
</dbReference>
<evidence type="ECO:0000313" key="3">
    <source>
        <dbReference type="Proteomes" id="UP000243297"/>
    </source>
</evidence>
<reference evidence="3" key="1">
    <citation type="submission" date="2017-02" db="EMBL/GenBank/DDBJ databases">
        <authorList>
            <person name="Varghese N."/>
            <person name="Submissions S."/>
        </authorList>
    </citation>
    <scope>NUCLEOTIDE SEQUENCE [LARGE SCALE GENOMIC DNA]</scope>
    <source>
        <strain evidence="3">ATCC 25662</strain>
    </source>
</reference>
<feature type="transmembrane region" description="Helical" evidence="1">
    <location>
        <begin position="12"/>
        <end position="33"/>
    </location>
</feature>
<accession>A0A1T4K609</accession>
<dbReference type="Proteomes" id="UP000243297">
    <property type="component" value="Unassembled WGS sequence"/>
</dbReference>
<dbReference type="STRING" id="118967.SAMN02745191_0336"/>
<dbReference type="AlphaFoldDB" id="A0A1T4K609"/>
<proteinExistence type="predicted"/>
<keyword evidence="1" id="KW-0812">Transmembrane</keyword>
<keyword evidence="1" id="KW-0472">Membrane</keyword>
<sequence length="76" mass="8840">MVKELLSKKNLLIWSSCLIIAGLAFMIAGFNLADNNLENMKLEDKEIWYQTVHVDDDNQFRIYAKMGPLYVFHFGN</sequence>
<protein>
    <submittedName>
        <fullName evidence="2">Uncharacterized protein</fullName>
    </submittedName>
</protein>
<organism evidence="2 3">
    <name type="scientific">Anaerorhabdus furcosa</name>
    <dbReference type="NCBI Taxonomy" id="118967"/>
    <lineage>
        <taxon>Bacteria</taxon>
        <taxon>Bacillati</taxon>
        <taxon>Bacillota</taxon>
        <taxon>Erysipelotrichia</taxon>
        <taxon>Erysipelotrichales</taxon>
        <taxon>Erysipelotrichaceae</taxon>
        <taxon>Anaerorhabdus</taxon>
    </lineage>
</organism>
<dbReference type="RefSeq" id="WP_078710782.1">
    <property type="nucleotide sequence ID" value="NZ_FUWY01000001.1"/>
</dbReference>
<evidence type="ECO:0000313" key="2">
    <source>
        <dbReference type="EMBL" id="SJZ37841.1"/>
    </source>
</evidence>
<evidence type="ECO:0000256" key="1">
    <source>
        <dbReference type="SAM" id="Phobius"/>
    </source>
</evidence>
<keyword evidence="1" id="KW-1133">Transmembrane helix</keyword>
<gene>
    <name evidence="2" type="ORF">SAMN02745191_0336</name>
</gene>